<evidence type="ECO:0000313" key="1">
    <source>
        <dbReference type="EMBL" id="TCL68573.1"/>
    </source>
</evidence>
<reference evidence="1 2" key="1">
    <citation type="submission" date="2019-03" db="EMBL/GenBank/DDBJ databases">
        <title>Genomic Encyclopedia of Type Strains, Phase IV (KMG-IV): sequencing the most valuable type-strain genomes for metagenomic binning, comparative biology and taxonomic classification.</title>
        <authorList>
            <person name="Goeker M."/>
        </authorList>
    </citation>
    <scope>NUCLEOTIDE SEQUENCE [LARGE SCALE GENOMIC DNA]</scope>
    <source>
        <strain evidence="1 2">LX-B</strain>
    </source>
</reference>
<gene>
    <name evidence="1" type="ORF">EDC14_1013115</name>
</gene>
<organism evidence="1 2">
    <name type="scientific">Hydrogenispora ethanolica</name>
    <dbReference type="NCBI Taxonomy" id="1082276"/>
    <lineage>
        <taxon>Bacteria</taxon>
        <taxon>Bacillati</taxon>
        <taxon>Bacillota</taxon>
        <taxon>Hydrogenispora</taxon>
    </lineage>
</organism>
<evidence type="ECO:0000313" key="2">
    <source>
        <dbReference type="Proteomes" id="UP000295008"/>
    </source>
</evidence>
<proteinExistence type="predicted"/>
<keyword evidence="2" id="KW-1185">Reference proteome</keyword>
<dbReference type="OrthoDB" id="1898185at2"/>
<protein>
    <submittedName>
        <fullName evidence="1">Uncharacterized protein</fullName>
    </submittedName>
</protein>
<dbReference type="EMBL" id="SLUN01000013">
    <property type="protein sequence ID" value="TCL68573.1"/>
    <property type="molecule type" value="Genomic_DNA"/>
</dbReference>
<name>A0A4R1RQ97_HYDET</name>
<comment type="caution">
    <text evidence="1">The sequence shown here is derived from an EMBL/GenBank/DDBJ whole genome shotgun (WGS) entry which is preliminary data.</text>
</comment>
<accession>A0A4R1RQ97</accession>
<dbReference type="AlphaFoldDB" id="A0A4R1RQ97"/>
<dbReference type="RefSeq" id="WP_132014559.1">
    <property type="nucleotide sequence ID" value="NZ_SLUN01000013.1"/>
</dbReference>
<dbReference type="Proteomes" id="UP000295008">
    <property type="component" value="Unassembled WGS sequence"/>
</dbReference>
<sequence length="230" mass="26487">MDAEWLKRYAPYLYFDKKEPFYPLRVGWTVLDSPGRSPSFPRDLYFDGRKIKFVIEYAIYWHFDIGHLYELEHVWVYLDHAGRVADCEASFHGRYLKGLLKDRSNLADDTHVELYSQPGKHAFSPLPQLFELLPGFAAATLDDAGRDGLCVTGVARGRYETDPETDRLVRRYLQQYRFQPSLEFQKYVIAEQLLVPWPELDQAIPGWIAAQLAEIRRSIGEPPGKAGCGA</sequence>